<gene>
    <name evidence="2" type="ORF">GPUH_LOCUS4127</name>
</gene>
<dbReference type="WBParaSite" id="GPUH_0000413401-mRNA-1">
    <property type="protein sequence ID" value="GPUH_0000413401-mRNA-1"/>
    <property type="gene ID" value="GPUH_0000413401"/>
</dbReference>
<evidence type="ECO:0000313" key="3">
    <source>
        <dbReference type="Proteomes" id="UP000271098"/>
    </source>
</evidence>
<protein>
    <submittedName>
        <fullName evidence="4">Histone domain-containing protein</fullName>
    </submittedName>
</protein>
<dbReference type="Proteomes" id="UP000271098">
    <property type="component" value="Unassembled WGS sequence"/>
</dbReference>
<evidence type="ECO:0000313" key="2">
    <source>
        <dbReference type="EMBL" id="VDK42672.1"/>
    </source>
</evidence>
<name>A0A183D5Y6_9BILA</name>
<evidence type="ECO:0000256" key="1">
    <source>
        <dbReference type="SAM" id="MobiDB-lite"/>
    </source>
</evidence>
<organism evidence="4">
    <name type="scientific">Gongylonema pulchrum</name>
    <dbReference type="NCBI Taxonomy" id="637853"/>
    <lineage>
        <taxon>Eukaryota</taxon>
        <taxon>Metazoa</taxon>
        <taxon>Ecdysozoa</taxon>
        <taxon>Nematoda</taxon>
        <taxon>Chromadorea</taxon>
        <taxon>Rhabditida</taxon>
        <taxon>Spirurina</taxon>
        <taxon>Spiruromorpha</taxon>
        <taxon>Spiruroidea</taxon>
        <taxon>Gongylonematidae</taxon>
        <taxon>Gongylonema</taxon>
    </lineage>
</organism>
<evidence type="ECO:0000313" key="4">
    <source>
        <dbReference type="WBParaSite" id="GPUH_0000413401-mRNA-1"/>
    </source>
</evidence>
<proteinExistence type="predicted"/>
<keyword evidence="3" id="KW-1185">Reference proteome</keyword>
<dbReference type="EMBL" id="UYRT01007524">
    <property type="protein sequence ID" value="VDK42672.1"/>
    <property type="molecule type" value="Genomic_DNA"/>
</dbReference>
<reference evidence="2 3" key="2">
    <citation type="submission" date="2018-11" db="EMBL/GenBank/DDBJ databases">
        <authorList>
            <consortium name="Pathogen Informatics"/>
        </authorList>
    </citation>
    <scope>NUCLEOTIDE SEQUENCE [LARGE SCALE GENOMIC DNA]</scope>
</reference>
<reference evidence="4" key="1">
    <citation type="submission" date="2016-06" db="UniProtKB">
        <authorList>
            <consortium name="WormBaseParasite"/>
        </authorList>
    </citation>
    <scope>IDENTIFICATION</scope>
</reference>
<dbReference type="AlphaFoldDB" id="A0A183D5Y6"/>
<sequence length="142" mass="16181">MISAESEEPGRSSEIPPEPPKRPRIGTPHDMPGTSGQSDDKSKIGDEFVVNRPEQQQQQEFLQSSVEKVKFRIIFRLICTVKDDYPPILRHDIADDSVITLVLENVLRVIREMIAGAKLIMKQAERKKLLCDDLNDWLSRQG</sequence>
<accession>A0A183D5Y6</accession>
<feature type="region of interest" description="Disordered" evidence="1">
    <location>
        <begin position="1"/>
        <end position="47"/>
    </location>
</feature>